<sequence length="357" mass="38554">MWRGPRFFSNAGPLERSASWTLREPALFDPGGGPTVAHTLEVSKRPEDLRLVAAAAKGDLRAVEAALPEAVVEAHVRLPGFLRATTALHAASSAGAVAVVQRLLEARSAVAGGHGQLRALTPLHDAGTEEVALLLMAAHANPWANDPREPDPAWYHEQRNRHAIAQLIRQRRSDAAVEESASSASQAALPVLPLSSQELQSVRSSFLAKGSAVLELCELDPESAECSICMVEMVAEDDVLCLPCGASPSSELKSGCRPHAFHLKCLEKWLLTKAGACPICRHSLRGKRKTRSAPARTREIEIPSLQSVQLQPLQPLAQPLQPLQPLSRVPVAKPRTRSARHRSGLPLPEIETRALLR</sequence>
<reference evidence="8" key="2">
    <citation type="submission" date="2024-04" db="EMBL/GenBank/DDBJ databases">
        <authorList>
            <person name="Chen Y."/>
            <person name="Shah S."/>
            <person name="Dougan E. K."/>
            <person name="Thang M."/>
            <person name="Chan C."/>
        </authorList>
    </citation>
    <scope>NUCLEOTIDE SEQUENCE [LARGE SCALE GENOMIC DNA]</scope>
</reference>
<dbReference type="AlphaFoldDB" id="A0A9P1G284"/>
<evidence type="ECO:0000313" key="10">
    <source>
        <dbReference type="Proteomes" id="UP001152797"/>
    </source>
</evidence>
<feature type="compositionally biased region" description="Basic residues" evidence="5">
    <location>
        <begin position="334"/>
        <end position="343"/>
    </location>
</feature>
<dbReference type="GO" id="GO:0061630">
    <property type="term" value="F:ubiquitin protein ligase activity"/>
    <property type="evidence" value="ECO:0007669"/>
    <property type="project" value="TreeGrafter"/>
</dbReference>
<dbReference type="GO" id="GO:0008270">
    <property type="term" value="F:zinc ion binding"/>
    <property type="evidence" value="ECO:0007669"/>
    <property type="project" value="UniProtKB-KW"/>
</dbReference>
<dbReference type="Gene3D" id="1.25.40.20">
    <property type="entry name" value="Ankyrin repeat-containing domain"/>
    <property type="match status" value="1"/>
</dbReference>
<evidence type="ECO:0000313" key="7">
    <source>
        <dbReference type="EMBL" id="CAI3997248.1"/>
    </source>
</evidence>
<dbReference type="EMBL" id="CAMXCT020002311">
    <property type="protein sequence ID" value="CAL1150623.1"/>
    <property type="molecule type" value="Genomic_DNA"/>
</dbReference>
<evidence type="ECO:0000313" key="9">
    <source>
        <dbReference type="EMBL" id="CAL4784560.1"/>
    </source>
</evidence>
<reference evidence="7" key="1">
    <citation type="submission" date="2022-10" db="EMBL/GenBank/DDBJ databases">
        <authorList>
            <person name="Chen Y."/>
            <person name="Dougan E. K."/>
            <person name="Chan C."/>
            <person name="Rhodes N."/>
            <person name="Thang M."/>
        </authorList>
    </citation>
    <scope>NUCLEOTIDE SEQUENCE</scope>
</reference>
<evidence type="ECO:0000259" key="6">
    <source>
        <dbReference type="PROSITE" id="PS50089"/>
    </source>
</evidence>
<keyword evidence="2 4" id="KW-0863">Zinc-finger</keyword>
<accession>A0A9P1G284</accession>
<feature type="domain" description="RING-type" evidence="6">
    <location>
        <begin position="226"/>
        <end position="281"/>
    </location>
</feature>
<keyword evidence="3" id="KW-0862">Zinc</keyword>
<dbReference type="PROSITE" id="PS50089">
    <property type="entry name" value="ZF_RING_2"/>
    <property type="match status" value="1"/>
</dbReference>
<keyword evidence="10" id="KW-1185">Reference proteome</keyword>
<dbReference type="PANTHER" id="PTHR45969:SF69">
    <property type="entry name" value="FINGER DOMAIN PROTEIN, PUTATIVE (AFU_ORTHOLOGUE AFUA_3G12190)-RELATED"/>
    <property type="match status" value="1"/>
</dbReference>
<keyword evidence="1" id="KW-0479">Metal-binding</keyword>
<evidence type="ECO:0000313" key="8">
    <source>
        <dbReference type="EMBL" id="CAL1150623.1"/>
    </source>
</evidence>
<evidence type="ECO:0000256" key="1">
    <source>
        <dbReference type="ARBA" id="ARBA00022723"/>
    </source>
</evidence>
<protein>
    <submittedName>
        <fullName evidence="9">RING-type domain-containing protein</fullName>
    </submittedName>
</protein>
<dbReference type="OrthoDB" id="9984778at2759"/>
<organism evidence="7">
    <name type="scientific">Cladocopium goreaui</name>
    <dbReference type="NCBI Taxonomy" id="2562237"/>
    <lineage>
        <taxon>Eukaryota</taxon>
        <taxon>Sar</taxon>
        <taxon>Alveolata</taxon>
        <taxon>Dinophyceae</taxon>
        <taxon>Suessiales</taxon>
        <taxon>Symbiodiniaceae</taxon>
        <taxon>Cladocopium</taxon>
    </lineage>
</organism>
<dbReference type="CDD" id="cd16448">
    <property type="entry name" value="RING-H2"/>
    <property type="match status" value="1"/>
</dbReference>
<dbReference type="PANTHER" id="PTHR45969">
    <property type="entry name" value="RING ZINC FINGER PROTEIN-RELATED"/>
    <property type="match status" value="1"/>
</dbReference>
<gene>
    <name evidence="7" type="ORF">C1SCF055_LOCUS23651</name>
</gene>
<evidence type="ECO:0000256" key="4">
    <source>
        <dbReference type="PROSITE-ProRule" id="PRU00175"/>
    </source>
</evidence>
<name>A0A9P1G284_9DINO</name>
<dbReference type="EMBL" id="CAMXCT010002311">
    <property type="protein sequence ID" value="CAI3997248.1"/>
    <property type="molecule type" value="Genomic_DNA"/>
</dbReference>
<dbReference type="InterPro" id="IPR036770">
    <property type="entry name" value="Ankyrin_rpt-contain_sf"/>
</dbReference>
<proteinExistence type="predicted"/>
<dbReference type="InterPro" id="IPR013083">
    <property type="entry name" value="Znf_RING/FYVE/PHD"/>
</dbReference>
<dbReference type="InterPro" id="IPR001841">
    <property type="entry name" value="Znf_RING"/>
</dbReference>
<evidence type="ECO:0000256" key="3">
    <source>
        <dbReference type="ARBA" id="ARBA00022833"/>
    </source>
</evidence>
<dbReference type="SUPFAM" id="SSF48403">
    <property type="entry name" value="Ankyrin repeat"/>
    <property type="match status" value="1"/>
</dbReference>
<dbReference type="SUPFAM" id="SSF57850">
    <property type="entry name" value="RING/U-box"/>
    <property type="match status" value="1"/>
</dbReference>
<dbReference type="GO" id="GO:0016567">
    <property type="term" value="P:protein ubiquitination"/>
    <property type="evidence" value="ECO:0007669"/>
    <property type="project" value="TreeGrafter"/>
</dbReference>
<evidence type="ECO:0000256" key="2">
    <source>
        <dbReference type="ARBA" id="ARBA00022771"/>
    </source>
</evidence>
<dbReference type="EMBL" id="CAMXCT030002311">
    <property type="protein sequence ID" value="CAL4784560.1"/>
    <property type="molecule type" value="Genomic_DNA"/>
</dbReference>
<dbReference type="Gene3D" id="3.30.40.10">
    <property type="entry name" value="Zinc/RING finger domain, C3HC4 (zinc finger)"/>
    <property type="match status" value="1"/>
</dbReference>
<evidence type="ECO:0000256" key="5">
    <source>
        <dbReference type="SAM" id="MobiDB-lite"/>
    </source>
</evidence>
<comment type="caution">
    <text evidence="7">The sequence shown here is derived from an EMBL/GenBank/DDBJ whole genome shotgun (WGS) entry which is preliminary data.</text>
</comment>
<feature type="region of interest" description="Disordered" evidence="5">
    <location>
        <begin position="324"/>
        <end position="346"/>
    </location>
</feature>
<dbReference type="Proteomes" id="UP001152797">
    <property type="component" value="Unassembled WGS sequence"/>
</dbReference>